<evidence type="ECO:0000313" key="1">
    <source>
        <dbReference type="EMBL" id="XAT63150.1"/>
    </source>
</evidence>
<proteinExistence type="predicted"/>
<sequence length="126" mass="14271">MKFGCAVNCIDGRAQIPVIEWMKENFEVDFADMITEPGIVKLFEDEKSLKKLIEKIKISVEKHGSSSIAVVAHHDCAGNPVEKGRQIEQLKTAVEKLRKHFENARIAGLWVNEKLEVEVVFQSRPP</sequence>
<dbReference type="Proteomes" id="UP001492541">
    <property type="component" value="Chromosome"/>
</dbReference>
<accession>A0ABZ3H373</accession>
<organism evidence="1 2">
    <name type="scientific">Geoglobus acetivorans</name>
    <dbReference type="NCBI Taxonomy" id="565033"/>
    <lineage>
        <taxon>Archaea</taxon>
        <taxon>Methanobacteriati</taxon>
        <taxon>Methanobacteriota</taxon>
        <taxon>Archaeoglobi</taxon>
        <taxon>Archaeoglobales</taxon>
        <taxon>Archaeoglobaceae</taxon>
        <taxon>Geoglobus</taxon>
    </lineage>
</organism>
<dbReference type="RefSeq" id="WP_193808470.1">
    <property type="nucleotide sequence ID" value="NZ_CP087714.1"/>
</dbReference>
<gene>
    <name evidence="1" type="ORF">LPQ35_07760</name>
</gene>
<evidence type="ECO:0000313" key="2">
    <source>
        <dbReference type="Proteomes" id="UP001492541"/>
    </source>
</evidence>
<dbReference type="Pfam" id="PF20393">
    <property type="entry name" value="Pro_CA_2"/>
    <property type="match status" value="1"/>
</dbReference>
<name>A0ABZ3H373_GEOAI</name>
<evidence type="ECO:0008006" key="3">
    <source>
        <dbReference type="Google" id="ProtNLM"/>
    </source>
</evidence>
<keyword evidence="2" id="KW-1185">Reference proteome</keyword>
<dbReference type="GeneID" id="90449575"/>
<reference evidence="1 2" key="1">
    <citation type="submission" date="2021-11" db="EMBL/GenBank/DDBJ databases">
        <title>Whole genome of Geoglobus acetivorans.</title>
        <authorList>
            <person name="Liu D."/>
        </authorList>
    </citation>
    <scope>NUCLEOTIDE SEQUENCE [LARGE SCALE GENOMIC DNA]</scope>
    <source>
        <strain evidence="1 2">SBH6</strain>
    </source>
</reference>
<dbReference type="InterPro" id="IPR046871">
    <property type="entry name" value="Pro_CA_2"/>
</dbReference>
<dbReference type="EMBL" id="CP087714">
    <property type="protein sequence ID" value="XAT63150.1"/>
    <property type="molecule type" value="Genomic_DNA"/>
</dbReference>
<protein>
    <recommendedName>
        <fullName evidence="3">Carbonic anhydrase</fullName>
    </recommendedName>
</protein>